<evidence type="ECO:0000256" key="13">
    <source>
        <dbReference type="PROSITE-ProRule" id="PRU00391"/>
    </source>
</evidence>
<dbReference type="GO" id="GO:0008270">
    <property type="term" value="F:zinc ion binding"/>
    <property type="evidence" value="ECO:0007669"/>
    <property type="project" value="UniProtKB-KW"/>
</dbReference>
<reference evidence="16 17" key="2">
    <citation type="journal article" date="2013" name="PLoS ONE">
        <title>INDIGO - INtegrated Data Warehouse of MIcrobial GenOmes with Examples from the Red Sea Extremophiles.</title>
        <authorList>
            <person name="Alam I."/>
            <person name="Antunes A."/>
            <person name="Kamau A.A."/>
            <person name="Ba Alawi W."/>
            <person name="Kalkatawi M."/>
            <person name="Stingl U."/>
            <person name="Bajic V.B."/>
        </authorList>
    </citation>
    <scope>NUCLEOTIDE SEQUENCE [LARGE SCALE GENOMIC DNA]</scope>
    <source>
        <strain evidence="16 17">E1L3A</strain>
    </source>
</reference>
<dbReference type="GO" id="GO:0000703">
    <property type="term" value="F:oxidized pyrimidine nucleobase lesion DNA N-glycosylase activity"/>
    <property type="evidence" value="ECO:0007669"/>
    <property type="project" value="TreeGrafter"/>
</dbReference>
<dbReference type="SUPFAM" id="SSF81624">
    <property type="entry name" value="N-terminal domain of MutM-like DNA repair proteins"/>
    <property type="match status" value="1"/>
</dbReference>
<dbReference type="PROSITE" id="PS51066">
    <property type="entry name" value="ZF_FPG_2"/>
    <property type="match status" value="1"/>
</dbReference>
<keyword evidence="7" id="KW-0862">Zinc</keyword>
<keyword evidence="3" id="KW-0479">Metal-binding</keyword>
<feature type="domain" description="Formamidopyrimidine-DNA glycosylase catalytic" evidence="15">
    <location>
        <begin position="20"/>
        <end position="116"/>
    </location>
</feature>
<keyword evidence="10" id="KW-0456">Lyase</keyword>
<dbReference type="PANTHER" id="PTHR42697:SF1">
    <property type="entry name" value="ENDONUCLEASE 8"/>
    <property type="match status" value="1"/>
</dbReference>
<protein>
    <recommendedName>
        <fullName evidence="2">DNA-(apurinic or apyrimidinic site) lyase</fullName>
        <ecNumber evidence="2">4.2.99.18</ecNumber>
    </recommendedName>
</protein>
<keyword evidence="8" id="KW-0238">DNA-binding</keyword>
<dbReference type="InterPro" id="IPR010979">
    <property type="entry name" value="Ribosomal_uS13-like_H2TH"/>
</dbReference>
<dbReference type="GO" id="GO:0006284">
    <property type="term" value="P:base-excision repair"/>
    <property type="evidence" value="ECO:0007669"/>
    <property type="project" value="InterPro"/>
</dbReference>
<keyword evidence="6 16" id="KW-0378">Hydrolase</keyword>
<keyword evidence="17" id="KW-1185">Reference proteome</keyword>
<dbReference type="SUPFAM" id="SSF46946">
    <property type="entry name" value="S13-like H2TH domain"/>
    <property type="match status" value="1"/>
</dbReference>
<dbReference type="eggNOG" id="COG0266">
    <property type="taxonomic scope" value="Bacteria"/>
</dbReference>
<dbReference type="GO" id="GO:0140078">
    <property type="term" value="F:class I DNA-(apurinic or apyrimidinic site) endonuclease activity"/>
    <property type="evidence" value="ECO:0007669"/>
    <property type="project" value="UniProtKB-EC"/>
</dbReference>
<dbReference type="AlphaFoldDB" id="U2E944"/>
<gene>
    <name evidence="16" type="primary">nei</name>
    <name evidence="16" type="ORF">SSPSH_000775</name>
</gene>
<keyword evidence="11" id="KW-0511">Multifunctional enzyme</keyword>
<dbReference type="Proteomes" id="UP000006242">
    <property type="component" value="Unassembled WGS sequence"/>
</dbReference>
<evidence type="ECO:0000256" key="1">
    <source>
        <dbReference type="ARBA" id="ARBA00009409"/>
    </source>
</evidence>
<keyword evidence="12 16" id="KW-0326">Glycosidase</keyword>
<dbReference type="InterPro" id="IPR000214">
    <property type="entry name" value="Znf_DNA_glyclase/AP_lyase"/>
</dbReference>
<evidence type="ECO:0000259" key="15">
    <source>
        <dbReference type="PROSITE" id="PS51068"/>
    </source>
</evidence>
<dbReference type="PANTHER" id="PTHR42697">
    <property type="entry name" value="ENDONUCLEASE 8"/>
    <property type="match status" value="1"/>
</dbReference>
<name>U2E944_9GAMM</name>
<evidence type="ECO:0000256" key="9">
    <source>
        <dbReference type="ARBA" id="ARBA00023204"/>
    </source>
</evidence>
<keyword evidence="9" id="KW-0234">DNA repair</keyword>
<keyword evidence="5 13" id="KW-0863">Zinc-finger</keyword>
<reference evidence="16 17" key="1">
    <citation type="journal article" date="2011" name="J. Bacteriol.">
        <title>Genome sequence of Salinisphaera shabanensis, a gammaproteobacterium from the harsh, variable environment of the brine-seawater interface of the Shaban Deep in the Red Sea.</title>
        <authorList>
            <person name="Antunes A."/>
            <person name="Alam I."/>
            <person name="Bajic V.B."/>
            <person name="Stingl U."/>
        </authorList>
    </citation>
    <scope>NUCLEOTIDE SEQUENCE [LARGE SCALE GENOMIC DNA]</scope>
    <source>
        <strain evidence="16 17">E1L3A</strain>
    </source>
</reference>
<dbReference type="STRING" id="1033802.SSPSH_000775"/>
<dbReference type="EC" id="4.2.99.18" evidence="2"/>
<evidence type="ECO:0000256" key="7">
    <source>
        <dbReference type="ARBA" id="ARBA00022833"/>
    </source>
</evidence>
<keyword evidence="4" id="KW-0227">DNA damage</keyword>
<organism evidence="16 17">
    <name type="scientific">Salinisphaera shabanensis E1L3A</name>
    <dbReference type="NCBI Taxonomy" id="1033802"/>
    <lineage>
        <taxon>Bacteria</taxon>
        <taxon>Pseudomonadati</taxon>
        <taxon>Pseudomonadota</taxon>
        <taxon>Gammaproteobacteria</taxon>
        <taxon>Salinisphaerales</taxon>
        <taxon>Salinisphaeraceae</taxon>
        <taxon>Salinisphaera</taxon>
    </lineage>
</organism>
<evidence type="ECO:0000256" key="3">
    <source>
        <dbReference type="ARBA" id="ARBA00022723"/>
    </source>
</evidence>
<dbReference type="NCBIfam" id="NF007763">
    <property type="entry name" value="PRK10445.1"/>
    <property type="match status" value="1"/>
</dbReference>
<evidence type="ECO:0000259" key="14">
    <source>
        <dbReference type="PROSITE" id="PS51066"/>
    </source>
</evidence>
<dbReference type="Pfam" id="PF01149">
    <property type="entry name" value="Fapy_DNA_glyco"/>
    <property type="match status" value="1"/>
</dbReference>
<evidence type="ECO:0000256" key="12">
    <source>
        <dbReference type="ARBA" id="ARBA00023295"/>
    </source>
</evidence>
<evidence type="ECO:0000256" key="10">
    <source>
        <dbReference type="ARBA" id="ARBA00023239"/>
    </source>
</evidence>
<evidence type="ECO:0000256" key="6">
    <source>
        <dbReference type="ARBA" id="ARBA00022801"/>
    </source>
</evidence>
<evidence type="ECO:0000313" key="17">
    <source>
        <dbReference type="Proteomes" id="UP000006242"/>
    </source>
</evidence>
<dbReference type="PROSITE" id="PS51068">
    <property type="entry name" value="FPG_CAT"/>
    <property type="match status" value="1"/>
</dbReference>
<feature type="domain" description="FPG-type" evidence="14">
    <location>
        <begin position="262"/>
        <end position="296"/>
    </location>
</feature>
<keyword evidence="16" id="KW-0255">Endonuclease</keyword>
<dbReference type="Gene3D" id="3.20.190.10">
    <property type="entry name" value="MutM-like, N-terminal"/>
    <property type="match status" value="1"/>
</dbReference>
<dbReference type="Gene3D" id="1.10.8.50">
    <property type="match status" value="1"/>
</dbReference>
<proteinExistence type="inferred from homology"/>
<dbReference type="SMART" id="SM01232">
    <property type="entry name" value="H2TH"/>
    <property type="match status" value="1"/>
</dbReference>
<dbReference type="InterPro" id="IPR012319">
    <property type="entry name" value="FPG_cat"/>
</dbReference>
<evidence type="ECO:0000256" key="11">
    <source>
        <dbReference type="ARBA" id="ARBA00023268"/>
    </source>
</evidence>
<dbReference type="SMART" id="SM00898">
    <property type="entry name" value="Fapy_DNA_glyco"/>
    <property type="match status" value="1"/>
</dbReference>
<dbReference type="InterPro" id="IPR015886">
    <property type="entry name" value="H2TH_FPG"/>
</dbReference>
<evidence type="ECO:0000256" key="5">
    <source>
        <dbReference type="ARBA" id="ARBA00022771"/>
    </source>
</evidence>
<dbReference type="InterPro" id="IPR035937">
    <property type="entry name" value="FPG_N"/>
</dbReference>
<comment type="caution">
    <text evidence="16">The sequence shown here is derived from an EMBL/GenBank/DDBJ whole genome shotgun (WGS) entry which is preliminary data.</text>
</comment>
<evidence type="ECO:0000256" key="8">
    <source>
        <dbReference type="ARBA" id="ARBA00023125"/>
    </source>
</evidence>
<accession>U2E944</accession>
<dbReference type="EMBL" id="AFNV02000004">
    <property type="protein sequence ID" value="ERJ20221.1"/>
    <property type="molecule type" value="Genomic_DNA"/>
</dbReference>
<dbReference type="GO" id="GO:0003684">
    <property type="term" value="F:damaged DNA binding"/>
    <property type="evidence" value="ECO:0007669"/>
    <property type="project" value="InterPro"/>
</dbReference>
<evidence type="ECO:0000256" key="2">
    <source>
        <dbReference type="ARBA" id="ARBA00012720"/>
    </source>
</evidence>
<dbReference type="SUPFAM" id="SSF57716">
    <property type="entry name" value="Glucocorticoid receptor-like (DNA-binding domain)"/>
    <property type="match status" value="1"/>
</dbReference>
<keyword evidence="16" id="KW-0540">Nuclease</keyword>
<dbReference type="Pfam" id="PF06831">
    <property type="entry name" value="H2TH"/>
    <property type="match status" value="1"/>
</dbReference>
<comment type="similarity">
    <text evidence="1">Belongs to the FPG family.</text>
</comment>
<evidence type="ECO:0000313" key="16">
    <source>
        <dbReference type="EMBL" id="ERJ20221.1"/>
    </source>
</evidence>
<sequence>MLIYPSLAPLHISQTERRMPEGPEIRRMVDDIEAAIGGRDADTVFFAFERYKGFESALGGRRVTAVEARGKAVLVFFAARGDDAPWCVYSHNQLYGQWRIGRSNALPTTRRQLRFAVTAEPRAARLYSASDIRLIRPDALDEVPYLAKLGPDLLNDADVDDDRLAQQLNEARFAGRALGGLLLDQGFIAGVGNYLRSEILFVAGLHPARKPKSLTGDERARLIAATRCMIERAYRLKGITNDPQRAQHLKTQGKRFGARRHMVFGRAGQGCYDCGAGIEKSTVASRRLYRCPHCQPVPS</sequence>
<evidence type="ECO:0000256" key="4">
    <source>
        <dbReference type="ARBA" id="ARBA00022763"/>
    </source>
</evidence>